<feature type="transmembrane region" description="Helical" evidence="2">
    <location>
        <begin position="44"/>
        <end position="61"/>
    </location>
</feature>
<accession>A0A8K0JI49</accession>
<protein>
    <submittedName>
        <fullName evidence="3">Uncharacterized protein</fullName>
    </submittedName>
</protein>
<keyword evidence="4" id="KW-1185">Reference proteome</keyword>
<keyword evidence="2" id="KW-0812">Transmembrane</keyword>
<comment type="caution">
    <text evidence="3">The sequence shown here is derived from an EMBL/GenBank/DDBJ whole genome shotgun (WGS) entry which is preliminary data.</text>
</comment>
<dbReference type="Proteomes" id="UP000812966">
    <property type="component" value="Unassembled WGS sequence"/>
</dbReference>
<proteinExistence type="predicted"/>
<gene>
    <name evidence="3" type="ORF">FFLO_04764</name>
</gene>
<feature type="transmembrane region" description="Helical" evidence="2">
    <location>
        <begin position="12"/>
        <end position="29"/>
    </location>
</feature>
<feature type="region of interest" description="Disordered" evidence="1">
    <location>
        <begin position="97"/>
        <end position="128"/>
    </location>
</feature>
<keyword evidence="2" id="KW-1133">Transmembrane helix</keyword>
<sequence length="301" mass="34739">MHTDVSHVYQRRQLRISLIAIFVTVAPLARPDDKPKFEFELDQMSFFSSIFPTVTLVLGLFTPFPSKIKGYTFFHWLMDRCSTSLLAGLVAMPIPTKSPEQLPHRTPESTLLTTPNSTPLDIPISQRPHPTYAEKSRAVYQSRQAAKLRLDALNAPAARRREVGLRVWGMRRLSPLRCETKVEYDDLGEPSYHLRHITPVETEWRSYPARVPLHPDLRNTQNNGLWGPKRSSLTVEDLARDLPRVRPIPKLARLGFVDLGPPFERKRFPSAMEVYITSCKIRVRRIFRFQDEDTIQLDRSL</sequence>
<feature type="compositionally biased region" description="Low complexity" evidence="1">
    <location>
        <begin position="108"/>
        <end position="120"/>
    </location>
</feature>
<keyword evidence="2" id="KW-0472">Membrane</keyword>
<name>A0A8K0JI49_9TREE</name>
<evidence type="ECO:0000256" key="2">
    <source>
        <dbReference type="SAM" id="Phobius"/>
    </source>
</evidence>
<evidence type="ECO:0000256" key="1">
    <source>
        <dbReference type="SAM" id="MobiDB-lite"/>
    </source>
</evidence>
<evidence type="ECO:0000313" key="4">
    <source>
        <dbReference type="Proteomes" id="UP000812966"/>
    </source>
</evidence>
<reference evidence="3" key="1">
    <citation type="submission" date="2020-04" db="EMBL/GenBank/DDBJ databases">
        <title>Analysis of mating type loci in Filobasidium floriforme.</title>
        <authorList>
            <person name="Nowrousian M."/>
        </authorList>
    </citation>
    <scope>NUCLEOTIDE SEQUENCE</scope>
    <source>
        <strain evidence="3">CBS 6242</strain>
    </source>
</reference>
<dbReference type="EMBL" id="JABELV010000107">
    <property type="protein sequence ID" value="KAG7530857.1"/>
    <property type="molecule type" value="Genomic_DNA"/>
</dbReference>
<dbReference type="AlphaFoldDB" id="A0A8K0JI49"/>
<organism evidence="3 4">
    <name type="scientific">Filobasidium floriforme</name>
    <dbReference type="NCBI Taxonomy" id="5210"/>
    <lineage>
        <taxon>Eukaryota</taxon>
        <taxon>Fungi</taxon>
        <taxon>Dikarya</taxon>
        <taxon>Basidiomycota</taxon>
        <taxon>Agaricomycotina</taxon>
        <taxon>Tremellomycetes</taxon>
        <taxon>Filobasidiales</taxon>
        <taxon>Filobasidiaceae</taxon>
        <taxon>Filobasidium</taxon>
    </lineage>
</organism>
<evidence type="ECO:0000313" key="3">
    <source>
        <dbReference type="EMBL" id="KAG7530857.1"/>
    </source>
</evidence>